<dbReference type="EMBL" id="CP001860">
    <property type="protein sequence ID" value="ADB62437.1"/>
    <property type="molecule type" value="Genomic_DNA"/>
</dbReference>
<dbReference type="eggNOG" id="arCOG06320">
    <property type="taxonomic scope" value="Archaea"/>
</dbReference>
<dbReference type="AlphaFoldDB" id="D2RR41"/>
<dbReference type="Pfam" id="PF24458">
    <property type="entry name" value="DUF7573"/>
    <property type="match status" value="1"/>
</dbReference>
<accession>D2RR41</accession>
<evidence type="ECO:0000259" key="2">
    <source>
        <dbReference type="Pfam" id="PF24458"/>
    </source>
</evidence>
<dbReference type="RefSeq" id="WP_012944689.1">
    <property type="nucleotide sequence ID" value="NC_013743.1"/>
</dbReference>
<proteinExistence type="predicted"/>
<organism evidence="3 4">
    <name type="scientific">Haloterrigena turkmenica (strain ATCC 51198 / DSM 5511 / JCM 9101 / NCIMB 13204 / VKM B-1734 / 4k)</name>
    <name type="common">Halococcus turkmenicus</name>
    <dbReference type="NCBI Taxonomy" id="543526"/>
    <lineage>
        <taxon>Archaea</taxon>
        <taxon>Methanobacteriati</taxon>
        <taxon>Methanobacteriota</taxon>
        <taxon>Stenosarchaea group</taxon>
        <taxon>Halobacteria</taxon>
        <taxon>Halobacteriales</taxon>
        <taxon>Natrialbaceae</taxon>
        <taxon>Haloterrigena</taxon>
    </lineage>
</organism>
<name>D2RR41_HALTV</name>
<dbReference type="STRING" id="543526.Htur_3575"/>
<feature type="domain" description="DUF7573" evidence="2">
    <location>
        <begin position="89"/>
        <end position="124"/>
    </location>
</feature>
<protein>
    <recommendedName>
        <fullName evidence="2">DUF7573 domain-containing protein</fullName>
    </recommendedName>
</protein>
<sequence>MTDDATLTDFAESEPSDDDDARDGDSASETDSDSNSDTELDHDSDSGGSVSAQSEFDDIDPGRVESDDSTVEDGLAADIDEELSGDAGLSTYGWGEYTCHRCGDETDRVWREDGDLVCPDCKSW</sequence>
<evidence type="ECO:0000313" key="3">
    <source>
        <dbReference type="EMBL" id="ADB62437.1"/>
    </source>
</evidence>
<dbReference type="HOGENOM" id="CLU_2285002_0_0_2"/>
<feature type="compositionally biased region" description="Acidic residues" evidence="1">
    <location>
        <begin position="11"/>
        <end position="38"/>
    </location>
</feature>
<keyword evidence="4" id="KW-1185">Reference proteome</keyword>
<evidence type="ECO:0000313" key="4">
    <source>
        <dbReference type="Proteomes" id="UP000001903"/>
    </source>
</evidence>
<dbReference type="KEGG" id="htu:Htur_3575"/>
<reference evidence="3 4" key="1">
    <citation type="journal article" date="2010" name="Stand. Genomic Sci.">
        <title>Complete genome sequence of Haloterrigena turkmenica type strain (4k).</title>
        <authorList>
            <person name="Saunders E."/>
            <person name="Tindall B.J."/>
            <person name="Fahnrich R."/>
            <person name="Lapidus A."/>
            <person name="Copeland A."/>
            <person name="Del Rio T.G."/>
            <person name="Lucas S."/>
            <person name="Chen F."/>
            <person name="Tice H."/>
            <person name="Cheng J.F."/>
            <person name="Han C."/>
            <person name="Detter J.C."/>
            <person name="Bruce D."/>
            <person name="Goodwin L."/>
            <person name="Chain P."/>
            <person name="Pitluck S."/>
            <person name="Pati A."/>
            <person name="Ivanova N."/>
            <person name="Mavromatis K."/>
            <person name="Chen A."/>
            <person name="Palaniappan K."/>
            <person name="Land M."/>
            <person name="Hauser L."/>
            <person name="Chang Y.J."/>
            <person name="Jeffries C.D."/>
            <person name="Brettin T."/>
            <person name="Rohde M."/>
            <person name="Goker M."/>
            <person name="Bristow J."/>
            <person name="Eisen J.A."/>
            <person name="Markowitz V."/>
            <person name="Hugenholtz P."/>
            <person name="Klenk H.P."/>
            <person name="Kyrpides N.C."/>
        </authorList>
    </citation>
    <scope>NUCLEOTIDE SEQUENCE [LARGE SCALE GENOMIC DNA]</scope>
    <source>
        <strain evidence="4">ATCC 51198 / DSM 5511 / JCM 9101 / NCIMB 13204 / VKM B-1734 / 4k</strain>
    </source>
</reference>
<dbReference type="InterPro" id="IPR055995">
    <property type="entry name" value="DUF7573"/>
</dbReference>
<evidence type="ECO:0000256" key="1">
    <source>
        <dbReference type="SAM" id="MobiDB-lite"/>
    </source>
</evidence>
<dbReference type="Proteomes" id="UP000001903">
    <property type="component" value="Chromosome"/>
</dbReference>
<gene>
    <name evidence="3" type="ordered locus">Htur_3575</name>
</gene>
<dbReference type="GeneID" id="8744195"/>
<dbReference type="OrthoDB" id="157634at2157"/>
<feature type="region of interest" description="Disordered" evidence="1">
    <location>
        <begin position="1"/>
        <end position="90"/>
    </location>
</feature>